<keyword evidence="4" id="KW-0328">Glycosyltransferase</keyword>
<name>A0A1H4ZSS7_9ACTN</name>
<evidence type="ECO:0000256" key="5">
    <source>
        <dbReference type="ARBA" id="ARBA00022679"/>
    </source>
</evidence>
<keyword evidence="7" id="KW-0256">Endoplasmic reticulum</keyword>
<sequence>MHRRAWLLPLGIYLLGRCTSAVLLAVLGRDQHGLTGTGGPRASFLDLLSNWDGGYYLQIAAHGYPGALPRVDGAVVENVWAFYPLYPGTVGLLGRTGIPLPLAATLVSTACGAAAVVLLWTILAPLAGRFTAALTVVAFSFGPTSLVLQTAYTESMALLVILGVFVAMRHKRYAYAALLLAALAFTRPVALPVAAVLGVTWLLRLRARHDDPFPPREMVTHAALALGSAASFAAWPLVCGLVTGELDAYAQTQRAWIDGGASGWATWLSPAVTGRDLAILVLSVPVVLWFAWLALRRASAAWGPELRAWVLLYPLYILAVSRPTTSVFRYLALTSTTAWPFPDVSARVRSTRARVALVSVVVVIGLVAQAAWIDWLWVRTDDWIEGAP</sequence>
<evidence type="ECO:0000256" key="1">
    <source>
        <dbReference type="ARBA" id="ARBA00004477"/>
    </source>
</evidence>
<comment type="pathway">
    <text evidence="2">Glycolipid biosynthesis; glycosylphosphatidylinositol-anchor biosynthesis.</text>
</comment>
<feature type="transmembrane region" description="Helical" evidence="10">
    <location>
        <begin position="146"/>
        <end position="168"/>
    </location>
</feature>
<feature type="transmembrane region" description="Helical" evidence="10">
    <location>
        <begin position="6"/>
        <end position="27"/>
    </location>
</feature>
<proteinExistence type="predicted"/>
<gene>
    <name evidence="11" type="ORF">SAMN04489844_4196</name>
</gene>
<dbReference type="OrthoDB" id="151635at2"/>
<dbReference type="EMBL" id="FNRT01000002">
    <property type="protein sequence ID" value="SED33173.1"/>
    <property type="molecule type" value="Genomic_DNA"/>
</dbReference>
<keyword evidence="12" id="KW-1185">Reference proteome</keyword>
<evidence type="ECO:0000256" key="2">
    <source>
        <dbReference type="ARBA" id="ARBA00004687"/>
    </source>
</evidence>
<reference evidence="12" key="1">
    <citation type="submission" date="2016-10" db="EMBL/GenBank/DDBJ databases">
        <authorList>
            <person name="Varghese N."/>
            <person name="Submissions S."/>
        </authorList>
    </citation>
    <scope>NUCLEOTIDE SEQUENCE [LARGE SCALE GENOMIC DNA]</scope>
    <source>
        <strain evidence="12">DSM 22017</strain>
    </source>
</reference>
<evidence type="ECO:0000256" key="6">
    <source>
        <dbReference type="ARBA" id="ARBA00022692"/>
    </source>
</evidence>
<dbReference type="RefSeq" id="WP_090971738.1">
    <property type="nucleotide sequence ID" value="NZ_FNRT01000002.1"/>
</dbReference>
<dbReference type="GO" id="GO:0000009">
    <property type="term" value="F:alpha-1,6-mannosyltransferase activity"/>
    <property type="evidence" value="ECO:0007669"/>
    <property type="project" value="InterPro"/>
</dbReference>
<comment type="subcellular location">
    <subcellularLocation>
        <location evidence="1">Endoplasmic reticulum membrane</location>
        <topology evidence="1">Multi-pass membrane protein</topology>
    </subcellularLocation>
</comment>
<evidence type="ECO:0000256" key="8">
    <source>
        <dbReference type="ARBA" id="ARBA00022989"/>
    </source>
</evidence>
<feature type="transmembrane region" description="Helical" evidence="10">
    <location>
        <begin position="102"/>
        <end position="126"/>
    </location>
</feature>
<keyword evidence="3" id="KW-0337">GPI-anchor biosynthesis</keyword>
<dbReference type="Proteomes" id="UP000198742">
    <property type="component" value="Unassembled WGS sequence"/>
</dbReference>
<organism evidence="11 12">
    <name type="scientific">Nocardioides exalbidus</name>
    <dbReference type="NCBI Taxonomy" id="402596"/>
    <lineage>
        <taxon>Bacteria</taxon>
        <taxon>Bacillati</taxon>
        <taxon>Actinomycetota</taxon>
        <taxon>Actinomycetes</taxon>
        <taxon>Propionibacteriales</taxon>
        <taxon>Nocardioidaceae</taxon>
        <taxon>Nocardioides</taxon>
    </lineage>
</organism>
<evidence type="ECO:0000256" key="7">
    <source>
        <dbReference type="ARBA" id="ARBA00022824"/>
    </source>
</evidence>
<evidence type="ECO:0008006" key="13">
    <source>
        <dbReference type="Google" id="ProtNLM"/>
    </source>
</evidence>
<keyword evidence="9 10" id="KW-0472">Membrane</keyword>
<keyword evidence="5" id="KW-0808">Transferase</keyword>
<accession>A0A1H4ZSS7</accession>
<dbReference type="GO" id="GO:0004376">
    <property type="term" value="F:GPI mannosyltransferase activity"/>
    <property type="evidence" value="ECO:0007669"/>
    <property type="project" value="InterPro"/>
</dbReference>
<dbReference type="InterPro" id="IPR007315">
    <property type="entry name" value="PIG-V/Gpi18"/>
</dbReference>
<feature type="transmembrane region" description="Helical" evidence="10">
    <location>
        <begin position="223"/>
        <end position="244"/>
    </location>
</feature>
<feature type="transmembrane region" description="Helical" evidence="10">
    <location>
        <begin position="315"/>
        <end position="332"/>
    </location>
</feature>
<evidence type="ECO:0000256" key="3">
    <source>
        <dbReference type="ARBA" id="ARBA00022502"/>
    </source>
</evidence>
<dbReference type="PANTHER" id="PTHR12468">
    <property type="entry name" value="GPI MANNOSYLTRANSFERASE 2"/>
    <property type="match status" value="1"/>
</dbReference>
<evidence type="ECO:0000256" key="9">
    <source>
        <dbReference type="ARBA" id="ARBA00023136"/>
    </source>
</evidence>
<feature type="transmembrane region" description="Helical" evidence="10">
    <location>
        <begin position="353"/>
        <end position="373"/>
    </location>
</feature>
<feature type="transmembrane region" description="Helical" evidence="10">
    <location>
        <begin position="277"/>
        <end position="295"/>
    </location>
</feature>
<protein>
    <recommendedName>
        <fullName evidence="13">Mannosyltransferase (PIG-V)</fullName>
    </recommendedName>
</protein>
<dbReference type="GO" id="GO:0006506">
    <property type="term" value="P:GPI anchor biosynthetic process"/>
    <property type="evidence" value="ECO:0007669"/>
    <property type="project" value="UniProtKB-UniPathway"/>
</dbReference>
<evidence type="ECO:0000313" key="11">
    <source>
        <dbReference type="EMBL" id="SED33173.1"/>
    </source>
</evidence>
<dbReference type="GO" id="GO:0016020">
    <property type="term" value="C:membrane"/>
    <property type="evidence" value="ECO:0007669"/>
    <property type="project" value="GOC"/>
</dbReference>
<dbReference type="AlphaFoldDB" id="A0A1H4ZSS7"/>
<evidence type="ECO:0000313" key="12">
    <source>
        <dbReference type="Proteomes" id="UP000198742"/>
    </source>
</evidence>
<feature type="transmembrane region" description="Helical" evidence="10">
    <location>
        <begin position="175"/>
        <end position="203"/>
    </location>
</feature>
<keyword evidence="6 10" id="KW-0812">Transmembrane</keyword>
<keyword evidence="8 10" id="KW-1133">Transmembrane helix</keyword>
<dbReference type="UniPathway" id="UPA00196"/>
<evidence type="ECO:0000256" key="10">
    <source>
        <dbReference type="SAM" id="Phobius"/>
    </source>
</evidence>
<dbReference type="GO" id="GO:0031501">
    <property type="term" value="C:mannosyltransferase complex"/>
    <property type="evidence" value="ECO:0007669"/>
    <property type="project" value="TreeGrafter"/>
</dbReference>
<dbReference type="PANTHER" id="PTHR12468:SF2">
    <property type="entry name" value="GPI MANNOSYLTRANSFERASE 2"/>
    <property type="match status" value="1"/>
</dbReference>
<evidence type="ECO:0000256" key="4">
    <source>
        <dbReference type="ARBA" id="ARBA00022676"/>
    </source>
</evidence>